<dbReference type="EMBL" id="JBFOLJ010000003">
    <property type="protein sequence ID" value="KAL2549871.1"/>
    <property type="molecule type" value="Genomic_DNA"/>
</dbReference>
<accession>A0ABD1WJK6</accession>
<evidence type="ECO:0000313" key="3">
    <source>
        <dbReference type="Proteomes" id="UP001604277"/>
    </source>
</evidence>
<dbReference type="AlphaFoldDB" id="A0ABD1WJK6"/>
<evidence type="ECO:0000256" key="1">
    <source>
        <dbReference type="SAM" id="MobiDB-lite"/>
    </source>
</evidence>
<organism evidence="2 3">
    <name type="scientific">Forsythia ovata</name>
    <dbReference type="NCBI Taxonomy" id="205694"/>
    <lineage>
        <taxon>Eukaryota</taxon>
        <taxon>Viridiplantae</taxon>
        <taxon>Streptophyta</taxon>
        <taxon>Embryophyta</taxon>
        <taxon>Tracheophyta</taxon>
        <taxon>Spermatophyta</taxon>
        <taxon>Magnoliopsida</taxon>
        <taxon>eudicotyledons</taxon>
        <taxon>Gunneridae</taxon>
        <taxon>Pentapetalae</taxon>
        <taxon>asterids</taxon>
        <taxon>lamiids</taxon>
        <taxon>Lamiales</taxon>
        <taxon>Oleaceae</taxon>
        <taxon>Forsythieae</taxon>
        <taxon>Forsythia</taxon>
    </lineage>
</organism>
<evidence type="ECO:0000313" key="2">
    <source>
        <dbReference type="EMBL" id="KAL2549871.1"/>
    </source>
</evidence>
<name>A0ABD1WJK6_9LAMI</name>
<keyword evidence="3" id="KW-1185">Reference proteome</keyword>
<feature type="compositionally biased region" description="Basic and acidic residues" evidence="1">
    <location>
        <begin position="78"/>
        <end position="92"/>
    </location>
</feature>
<feature type="region of interest" description="Disordered" evidence="1">
    <location>
        <begin position="59"/>
        <end position="105"/>
    </location>
</feature>
<gene>
    <name evidence="2" type="ORF">Fot_11401</name>
</gene>
<sequence length="105" mass="11511">MAGFYFSKIPVFKIRGAGVVDGQETLPPQLLVPCTTPVPVATVPLVPEVAVDVSSTIPLEESPLPSENVRRPDKRKRVANDEGEKTIPKRATEDEDDAEDTWRAK</sequence>
<reference evidence="3" key="1">
    <citation type="submission" date="2024-07" db="EMBL/GenBank/DDBJ databases">
        <title>Two chromosome-level genome assemblies of Korean endemic species Abeliophyllum distichum and Forsythia ovata (Oleaceae).</title>
        <authorList>
            <person name="Jang H."/>
        </authorList>
    </citation>
    <scope>NUCLEOTIDE SEQUENCE [LARGE SCALE GENOMIC DNA]</scope>
</reference>
<protein>
    <submittedName>
        <fullName evidence="2">Uncharacterized protein</fullName>
    </submittedName>
</protein>
<dbReference type="Proteomes" id="UP001604277">
    <property type="component" value="Unassembled WGS sequence"/>
</dbReference>
<proteinExistence type="predicted"/>
<comment type="caution">
    <text evidence="2">The sequence shown here is derived from an EMBL/GenBank/DDBJ whole genome shotgun (WGS) entry which is preliminary data.</text>
</comment>